<accession>X1I074</accession>
<sequence length="176" mass="20988">MSMDKWLDDKDTAEEKKLREDTYAKLSKEERNDLKAQKIRKIVQKNVNASNKNDKRTDFLNSVIEFRDWLINRSYLKGDLERIETWVANLYLILTASLKQQKEASGEFDKKKLINNYKSIPVNFLDEKTRIALNKKLKNTTKTNSDNYYLRKLKNLVKEKLKEAEYYEILREILDS</sequence>
<dbReference type="AlphaFoldDB" id="X1I074"/>
<gene>
    <name evidence="1" type="ORF">S03H2_38863</name>
</gene>
<proteinExistence type="predicted"/>
<name>X1I074_9ZZZZ</name>
<organism evidence="1">
    <name type="scientific">marine sediment metagenome</name>
    <dbReference type="NCBI Taxonomy" id="412755"/>
    <lineage>
        <taxon>unclassified sequences</taxon>
        <taxon>metagenomes</taxon>
        <taxon>ecological metagenomes</taxon>
    </lineage>
</organism>
<comment type="caution">
    <text evidence="1">The sequence shown here is derived from an EMBL/GenBank/DDBJ whole genome shotgun (WGS) entry which is preliminary data.</text>
</comment>
<reference evidence="1" key="1">
    <citation type="journal article" date="2014" name="Front. Microbiol.">
        <title>High frequency of phylogenetically diverse reductive dehalogenase-homologous genes in deep subseafloor sedimentary metagenomes.</title>
        <authorList>
            <person name="Kawai M."/>
            <person name="Futagami T."/>
            <person name="Toyoda A."/>
            <person name="Takaki Y."/>
            <person name="Nishi S."/>
            <person name="Hori S."/>
            <person name="Arai W."/>
            <person name="Tsubouchi T."/>
            <person name="Morono Y."/>
            <person name="Uchiyama I."/>
            <person name="Ito T."/>
            <person name="Fujiyama A."/>
            <person name="Inagaki F."/>
            <person name="Takami H."/>
        </authorList>
    </citation>
    <scope>NUCLEOTIDE SEQUENCE</scope>
    <source>
        <strain evidence="1">Expedition CK06-06</strain>
    </source>
</reference>
<dbReference type="EMBL" id="BARU01023987">
    <property type="protein sequence ID" value="GAH59459.1"/>
    <property type="molecule type" value="Genomic_DNA"/>
</dbReference>
<protein>
    <submittedName>
        <fullName evidence="1">Uncharacterized protein</fullName>
    </submittedName>
</protein>
<evidence type="ECO:0000313" key="1">
    <source>
        <dbReference type="EMBL" id="GAH59459.1"/>
    </source>
</evidence>